<keyword evidence="1" id="KW-0732">Signal</keyword>
<evidence type="ECO:0000259" key="2">
    <source>
        <dbReference type="Pfam" id="PF00149"/>
    </source>
</evidence>
<dbReference type="EMBL" id="JABEQF010000016">
    <property type="protein sequence ID" value="MBB2191423.1"/>
    <property type="molecule type" value="Genomic_DNA"/>
</dbReference>
<reference evidence="3 4" key="1">
    <citation type="submission" date="2020-04" db="EMBL/GenBank/DDBJ databases">
        <title>Description of novel Gluconacetobacter.</title>
        <authorList>
            <person name="Sombolestani A."/>
        </authorList>
    </citation>
    <scope>NUCLEOTIDE SEQUENCE [LARGE SCALE GENOMIC DNA]</scope>
    <source>
        <strain evidence="3 4">LMG 21311</strain>
    </source>
</reference>
<dbReference type="SUPFAM" id="SSF56300">
    <property type="entry name" value="Metallo-dependent phosphatases"/>
    <property type="match status" value="1"/>
</dbReference>
<dbReference type="Gene3D" id="3.60.21.10">
    <property type="match status" value="1"/>
</dbReference>
<evidence type="ECO:0000256" key="1">
    <source>
        <dbReference type="SAM" id="SignalP"/>
    </source>
</evidence>
<evidence type="ECO:0000313" key="3">
    <source>
        <dbReference type="EMBL" id="MBB2191423.1"/>
    </source>
</evidence>
<comment type="caution">
    <text evidence="3">The sequence shown here is derived from an EMBL/GenBank/DDBJ whole genome shotgun (WGS) entry which is preliminary data.</text>
</comment>
<gene>
    <name evidence="3" type="ORF">HLH34_15920</name>
</gene>
<dbReference type="Pfam" id="PF00149">
    <property type="entry name" value="Metallophos"/>
    <property type="match status" value="1"/>
</dbReference>
<dbReference type="AlphaFoldDB" id="A0A7W4JV39"/>
<feature type="chain" id="PRO_5031372736" evidence="1">
    <location>
        <begin position="32"/>
        <end position="315"/>
    </location>
</feature>
<name>A0A7W4JV39_9PROT</name>
<dbReference type="InterPro" id="IPR006311">
    <property type="entry name" value="TAT_signal"/>
</dbReference>
<dbReference type="InterPro" id="IPR051918">
    <property type="entry name" value="STPP_CPPED1"/>
</dbReference>
<feature type="signal peptide" evidence="1">
    <location>
        <begin position="1"/>
        <end position="31"/>
    </location>
</feature>
<dbReference type="PANTHER" id="PTHR43143:SF1">
    <property type="entry name" value="SERINE_THREONINE-PROTEIN PHOSPHATASE CPPED1"/>
    <property type="match status" value="1"/>
</dbReference>
<proteinExistence type="predicted"/>
<evidence type="ECO:0000313" key="4">
    <source>
        <dbReference type="Proteomes" id="UP000555756"/>
    </source>
</evidence>
<accession>A0A7W4JV39</accession>
<organism evidence="3 4">
    <name type="scientific">Gluconacetobacter azotocaptans</name>
    <dbReference type="NCBI Taxonomy" id="142834"/>
    <lineage>
        <taxon>Bacteria</taxon>
        <taxon>Pseudomonadati</taxon>
        <taxon>Pseudomonadota</taxon>
        <taxon>Alphaproteobacteria</taxon>
        <taxon>Acetobacterales</taxon>
        <taxon>Acetobacteraceae</taxon>
        <taxon>Gluconacetobacter</taxon>
    </lineage>
</organism>
<keyword evidence="4" id="KW-1185">Reference proteome</keyword>
<dbReference type="InterPro" id="IPR004843">
    <property type="entry name" value="Calcineurin-like_PHP"/>
</dbReference>
<dbReference type="Proteomes" id="UP000555756">
    <property type="component" value="Unassembled WGS sequence"/>
</dbReference>
<dbReference type="InterPro" id="IPR029052">
    <property type="entry name" value="Metallo-depent_PP-like"/>
</dbReference>
<protein>
    <submittedName>
        <fullName evidence="3">Metallophosphoesterase</fullName>
    </submittedName>
</protein>
<sequence length="315" mass="34526">MANTIIRRREALLSASAALGTSLLGTPPAFAGGADTGTREKFSFLFITDTHLQPELDAQKGCRMCFRQASGEAADFVLQGGDHVFDAMEVTHERAGKLLDLYEMTEQILGKKVYHTVGNHDCFGVYASSGCSTGDPEFGKNYFRKAFGETYYAFVHKGVHFIVLDSVTITPDRDYEGRISAEQVAWLKAYLSAIPTGTPLIISSHIPIVTAFYTYADESPSLFKHQALSTVNTREILQLIASHNVLAVLQGHTHVLERVVHGGIPFITGGAVSGNWWHGTHLGTPEGYMVVHVNGNHVSTEYRTYGFRSVDPKNT</sequence>
<dbReference type="GO" id="GO:0016787">
    <property type="term" value="F:hydrolase activity"/>
    <property type="evidence" value="ECO:0007669"/>
    <property type="project" value="InterPro"/>
</dbReference>
<dbReference type="RefSeq" id="WP_183120548.1">
    <property type="nucleotide sequence ID" value="NZ_JABEQF010000016.1"/>
</dbReference>
<feature type="domain" description="Calcineurin-like phosphoesterase" evidence="2">
    <location>
        <begin position="43"/>
        <end position="255"/>
    </location>
</feature>
<dbReference type="PANTHER" id="PTHR43143">
    <property type="entry name" value="METALLOPHOSPHOESTERASE, CALCINEURIN SUPERFAMILY"/>
    <property type="match status" value="1"/>
</dbReference>
<dbReference type="PROSITE" id="PS51318">
    <property type="entry name" value="TAT"/>
    <property type="match status" value="1"/>
</dbReference>